<dbReference type="Pfam" id="PF02320">
    <property type="entry name" value="UCR_hinge"/>
    <property type="match status" value="1"/>
</dbReference>
<dbReference type="OMA" id="NTCNDRV"/>
<dbReference type="GO" id="GO:0005743">
    <property type="term" value="C:mitochondrial inner membrane"/>
    <property type="evidence" value="ECO:0007669"/>
    <property type="project" value="UniProtKB-SubCell"/>
</dbReference>
<protein>
    <recommendedName>
        <fullName evidence="9">Cytochrome b-c1 complex subunit 6</fullName>
    </recommendedName>
</protein>
<reference evidence="13" key="1">
    <citation type="submission" date="2010-03" db="EMBL/GenBank/DDBJ databases">
        <title>Atlantic Lepeophtheirus salmonis ESTs and full-length cDNAs.</title>
        <authorList>
            <person name="Yasuike M."/>
            <person name="von Schalburg K."/>
            <person name="Cooper G."/>
            <person name="Leong J."/>
            <person name="Nilsen F."/>
            <person name="Jones S.R.M."/>
            <person name="Koop B.F."/>
        </authorList>
    </citation>
    <scope>NUCLEOTIDE SEQUENCE</scope>
    <source>
        <strain evidence="13">Atlantic form</strain>
        <tissue evidence="13">Mixed tissue</tissue>
    </source>
</reference>
<evidence type="ECO:0000259" key="12">
    <source>
        <dbReference type="Pfam" id="PF02320"/>
    </source>
</evidence>
<keyword evidence="7 9" id="KW-0496">Mitochondrion</keyword>
<dbReference type="AlphaFoldDB" id="D3PH96"/>
<dbReference type="OrthoDB" id="405848at2759"/>
<dbReference type="PANTHER" id="PTHR15336">
    <property type="entry name" value="UBIQUINOL-CYTOCHROME C REDUCTASE COMPLEX 7.8 KDA PROTEIN"/>
    <property type="match status" value="1"/>
</dbReference>
<feature type="region of interest" description="Disordered" evidence="11">
    <location>
        <begin position="1"/>
        <end position="28"/>
    </location>
</feature>
<comment type="function">
    <text evidence="9">Component of the ubiquinol-cytochrome c oxidoreductase, a multisubunit transmembrane complex that is part of the mitochondrial electron transport chain which drives oxidative phosphorylation.</text>
</comment>
<keyword evidence="6 9" id="KW-0249">Electron transport</keyword>
<dbReference type="SUPFAM" id="SSF81531">
    <property type="entry name" value="Non-heme 11 kDa protein of cytochrome bc1 complex (Ubiquinol-cytochrome c reductase)"/>
    <property type="match status" value="1"/>
</dbReference>
<keyword evidence="4 9" id="KW-0679">Respiratory chain</keyword>
<evidence type="ECO:0000256" key="2">
    <source>
        <dbReference type="ARBA" id="ARBA00006498"/>
    </source>
</evidence>
<feature type="disulfide bond" evidence="10">
    <location>
        <begin position="52"/>
        <end position="66"/>
    </location>
</feature>
<gene>
    <name evidence="13" type="primary">QCR6</name>
</gene>
<evidence type="ECO:0000313" key="13">
    <source>
        <dbReference type="EMBL" id="ADD37932.1"/>
    </source>
</evidence>
<accession>D3PH96</accession>
<evidence type="ECO:0000256" key="9">
    <source>
        <dbReference type="PIRNR" id="PIRNR000019"/>
    </source>
</evidence>
<evidence type="ECO:0000256" key="8">
    <source>
        <dbReference type="ARBA" id="ARBA00023136"/>
    </source>
</evidence>
<feature type="compositionally biased region" description="Basic and acidic residues" evidence="11">
    <location>
        <begin position="1"/>
        <end position="15"/>
    </location>
</feature>
<evidence type="ECO:0000256" key="10">
    <source>
        <dbReference type="PIRSR" id="PIRSR000019-1"/>
    </source>
</evidence>
<keyword evidence="10" id="KW-1015">Disulfide bond</keyword>
<evidence type="ECO:0000256" key="3">
    <source>
        <dbReference type="ARBA" id="ARBA00022448"/>
    </source>
</evidence>
<dbReference type="Gene3D" id="1.10.287.20">
    <property type="entry name" value="Ubiquinol-cytochrome C reductase hinge domain"/>
    <property type="match status" value="1"/>
</dbReference>
<sequence>MTSEIQDKLIPKVKAEEEEEEEEEELVDPAVEIKETCKTQACTSYVTRLETCNDRVNSKSKTSETCLEEIMDLVHCIDHCASPQVIKLCK</sequence>
<dbReference type="PANTHER" id="PTHR15336:SF0">
    <property type="entry name" value="CYTOCHROME B-C1 COMPLEX SUBUNIT 6, MITOCHONDRIAL"/>
    <property type="match status" value="1"/>
</dbReference>
<dbReference type="InterPro" id="IPR003422">
    <property type="entry name" value="Cyt_b-c1_6"/>
</dbReference>
<evidence type="ECO:0000256" key="5">
    <source>
        <dbReference type="ARBA" id="ARBA00022792"/>
    </source>
</evidence>
<feature type="domain" description="Ubiquinol-cytochrome C reductase hinge" evidence="12">
    <location>
        <begin position="28"/>
        <end position="87"/>
    </location>
</feature>
<feature type="compositionally biased region" description="Acidic residues" evidence="11">
    <location>
        <begin position="16"/>
        <end position="27"/>
    </location>
</feature>
<dbReference type="PIRSF" id="PIRSF000019">
    <property type="entry name" value="Bc1_11K"/>
    <property type="match status" value="1"/>
</dbReference>
<keyword evidence="3 9" id="KW-0813">Transport</keyword>
<feature type="disulfide bond" evidence="10">
    <location>
        <begin position="37"/>
        <end position="80"/>
    </location>
</feature>
<dbReference type="InterPro" id="IPR036811">
    <property type="entry name" value="Ubol_cytC_Rdtase_hinge_dom_sf"/>
</dbReference>
<evidence type="ECO:0000256" key="4">
    <source>
        <dbReference type="ARBA" id="ARBA00022660"/>
    </source>
</evidence>
<keyword evidence="8 9" id="KW-0472">Membrane</keyword>
<keyword evidence="5 9" id="KW-0999">Mitochondrion inner membrane</keyword>
<comment type="similarity">
    <text evidence="2 9">Belongs to the UQCRH/QCR6 family.</text>
</comment>
<comment type="subcellular location">
    <subcellularLocation>
        <location evidence="1">Mitochondrion inner membrane</location>
        <topology evidence="1">Peripheral membrane protein</topology>
        <orientation evidence="1">Intermembrane side</orientation>
    </subcellularLocation>
</comment>
<dbReference type="InterPro" id="IPR023184">
    <property type="entry name" value="Ubol_cytC_Rdtase_hinge_dom"/>
</dbReference>
<evidence type="ECO:0000256" key="7">
    <source>
        <dbReference type="ARBA" id="ARBA00023128"/>
    </source>
</evidence>
<dbReference type="GO" id="GO:0006122">
    <property type="term" value="P:mitochondrial electron transport, ubiquinol to cytochrome c"/>
    <property type="evidence" value="ECO:0007669"/>
    <property type="project" value="InterPro"/>
</dbReference>
<name>D3PH96_LEPSM</name>
<evidence type="ECO:0000256" key="6">
    <source>
        <dbReference type="ARBA" id="ARBA00022982"/>
    </source>
</evidence>
<organism evidence="13">
    <name type="scientific">Lepeophtheirus salmonis</name>
    <name type="common">Salmon louse</name>
    <name type="synonym">Caligus salmonis</name>
    <dbReference type="NCBI Taxonomy" id="72036"/>
    <lineage>
        <taxon>Eukaryota</taxon>
        <taxon>Metazoa</taxon>
        <taxon>Ecdysozoa</taxon>
        <taxon>Arthropoda</taxon>
        <taxon>Crustacea</taxon>
        <taxon>Multicrustacea</taxon>
        <taxon>Hexanauplia</taxon>
        <taxon>Copepoda</taxon>
        <taxon>Siphonostomatoida</taxon>
        <taxon>Caligidae</taxon>
        <taxon>Lepeophtheirus</taxon>
    </lineage>
</organism>
<dbReference type="EMBL" id="BT121002">
    <property type="protein sequence ID" value="ADD37932.1"/>
    <property type="molecule type" value="mRNA"/>
</dbReference>
<evidence type="ECO:0000256" key="11">
    <source>
        <dbReference type="SAM" id="MobiDB-lite"/>
    </source>
</evidence>
<proteinExistence type="evidence at transcript level"/>
<evidence type="ECO:0000256" key="1">
    <source>
        <dbReference type="ARBA" id="ARBA00004137"/>
    </source>
</evidence>